<evidence type="ECO:0000313" key="9">
    <source>
        <dbReference type="EMBL" id="KXN70425.1"/>
    </source>
</evidence>
<dbReference type="PROSITE" id="PS00136">
    <property type="entry name" value="SUBTILASE_ASP"/>
    <property type="match status" value="1"/>
</dbReference>
<feature type="non-terminal residue" evidence="9">
    <location>
        <position position="204"/>
    </location>
</feature>
<proteinExistence type="inferred from homology"/>
<evidence type="ECO:0000259" key="7">
    <source>
        <dbReference type="Pfam" id="PF00082"/>
    </source>
</evidence>
<evidence type="ECO:0000256" key="3">
    <source>
        <dbReference type="ARBA" id="ARBA00022801"/>
    </source>
</evidence>
<comment type="similarity">
    <text evidence="1 5">Belongs to the peptidase S8 family.</text>
</comment>
<dbReference type="STRING" id="796925.A0A137P5Z4"/>
<feature type="chain" id="PRO_5007294424" evidence="6">
    <location>
        <begin position="18"/>
        <end position="204"/>
    </location>
</feature>
<evidence type="ECO:0000256" key="4">
    <source>
        <dbReference type="ARBA" id="ARBA00022825"/>
    </source>
</evidence>
<reference evidence="9 10" key="1">
    <citation type="journal article" date="2015" name="Genome Biol. Evol.">
        <title>Phylogenomic analyses indicate that early fungi evolved digesting cell walls of algal ancestors of land plants.</title>
        <authorList>
            <person name="Chang Y."/>
            <person name="Wang S."/>
            <person name="Sekimoto S."/>
            <person name="Aerts A.L."/>
            <person name="Choi C."/>
            <person name="Clum A."/>
            <person name="LaButti K.M."/>
            <person name="Lindquist E.A."/>
            <person name="Yee Ngan C."/>
            <person name="Ohm R.A."/>
            <person name="Salamov A.A."/>
            <person name="Grigoriev I.V."/>
            <person name="Spatafora J.W."/>
            <person name="Berbee M.L."/>
        </authorList>
    </citation>
    <scope>NUCLEOTIDE SEQUENCE [LARGE SCALE GENOMIC DNA]</scope>
    <source>
        <strain evidence="9 10">NRRL 28638</strain>
    </source>
</reference>
<dbReference type="InterPro" id="IPR023827">
    <property type="entry name" value="Peptidase_S8_Asp-AS"/>
</dbReference>
<dbReference type="PRINTS" id="PR00723">
    <property type="entry name" value="SUBTILISIN"/>
</dbReference>
<keyword evidence="4" id="KW-0720">Serine protease</keyword>
<dbReference type="Pfam" id="PF05922">
    <property type="entry name" value="Inhibitor_I9"/>
    <property type="match status" value="1"/>
</dbReference>
<comment type="caution">
    <text evidence="5">Lacks conserved residue(s) required for the propagation of feature annotation.</text>
</comment>
<dbReference type="InterPro" id="IPR010259">
    <property type="entry name" value="S8pro/Inhibitor_I9"/>
</dbReference>
<evidence type="ECO:0000259" key="8">
    <source>
        <dbReference type="Pfam" id="PF05922"/>
    </source>
</evidence>
<dbReference type="InterPro" id="IPR037045">
    <property type="entry name" value="S8pro/Inhibitor_I9_sf"/>
</dbReference>
<dbReference type="AlphaFoldDB" id="A0A137P5Z4"/>
<dbReference type="GO" id="GO:0006508">
    <property type="term" value="P:proteolysis"/>
    <property type="evidence" value="ECO:0007669"/>
    <property type="project" value="UniProtKB-KW"/>
</dbReference>
<gene>
    <name evidence="9" type="ORF">CONCODRAFT_6977</name>
</gene>
<evidence type="ECO:0000256" key="6">
    <source>
        <dbReference type="SAM" id="SignalP"/>
    </source>
</evidence>
<keyword evidence="2" id="KW-0645">Protease</keyword>
<keyword evidence="6" id="KW-0732">Signal</keyword>
<name>A0A137P5Z4_CONC2</name>
<feature type="domain" description="Peptidase S8/S53" evidence="7">
    <location>
        <begin position="129"/>
        <end position="201"/>
    </location>
</feature>
<dbReference type="PANTHER" id="PTHR43806">
    <property type="entry name" value="PEPTIDASE S8"/>
    <property type="match status" value="1"/>
</dbReference>
<protein>
    <submittedName>
        <fullName evidence="9">Subtilisin-like protein</fullName>
    </submittedName>
</protein>
<dbReference type="PANTHER" id="PTHR43806:SF11">
    <property type="entry name" value="CEREVISIN-RELATED"/>
    <property type="match status" value="1"/>
</dbReference>
<evidence type="ECO:0000313" key="10">
    <source>
        <dbReference type="Proteomes" id="UP000070444"/>
    </source>
</evidence>
<evidence type="ECO:0000256" key="5">
    <source>
        <dbReference type="PROSITE-ProRule" id="PRU01240"/>
    </source>
</evidence>
<dbReference type="Pfam" id="PF00082">
    <property type="entry name" value="Peptidase_S8"/>
    <property type="match status" value="1"/>
</dbReference>
<dbReference type="GO" id="GO:0004252">
    <property type="term" value="F:serine-type endopeptidase activity"/>
    <property type="evidence" value="ECO:0007669"/>
    <property type="project" value="InterPro"/>
</dbReference>
<evidence type="ECO:0000256" key="2">
    <source>
        <dbReference type="ARBA" id="ARBA00022670"/>
    </source>
</evidence>
<dbReference type="OrthoDB" id="206201at2759"/>
<dbReference type="EMBL" id="KQ964502">
    <property type="protein sequence ID" value="KXN70425.1"/>
    <property type="molecule type" value="Genomic_DNA"/>
</dbReference>
<feature type="signal peptide" evidence="6">
    <location>
        <begin position="1"/>
        <end position="17"/>
    </location>
</feature>
<feature type="domain" description="Inhibitor I9" evidence="8">
    <location>
        <begin position="21"/>
        <end position="90"/>
    </location>
</feature>
<dbReference type="PROSITE" id="PS51892">
    <property type="entry name" value="SUBTILASE"/>
    <property type="match status" value="1"/>
</dbReference>
<dbReference type="Gene3D" id="3.40.50.200">
    <property type="entry name" value="Peptidase S8/S53 domain"/>
    <property type="match status" value="1"/>
</dbReference>
<keyword evidence="3" id="KW-0378">Hydrolase</keyword>
<dbReference type="Gene3D" id="3.30.70.80">
    <property type="entry name" value="Peptidase S8 propeptide/proteinase inhibitor I9"/>
    <property type="match status" value="1"/>
</dbReference>
<dbReference type="Proteomes" id="UP000070444">
    <property type="component" value="Unassembled WGS sequence"/>
</dbReference>
<dbReference type="InterPro" id="IPR000209">
    <property type="entry name" value="Peptidase_S8/S53_dom"/>
</dbReference>
<evidence type="ECO:0000256" key="1">
    <source>
        <dbReference type="ARBA" id="ARBA00011073"/>
    </source>
</evidence>
<organism evidence="9 10">
    <name type="scientific">Conidiobolus coronatus (strain ATCC 28846 / CBS 209.66 / NRRL 28638)</name>
    <name type="common">Delacroixia coronata</name>
    <dbReference type="NCBI Taxonomy" id="796925"/>
    <lineage>
        <taxon>Eukaryota</taxon>
        <taxon>Fungi</taxon>
        <taxon>Fungi incertae sedis</taxon>
        <taxon>Zoopagomycota</taxon>
        <taxon>Entomophthoromycotina</taxon>
        <taxon>Entomophthoromycetes</taxon>
        <taxon>Entomophthorales</taxon>
        <taxon>Ancylistaceae</taxon>
        <taxon>Conidiobolus</taxon>
    </lineage>
</organism>
<sequence>MKVANLIYFTLLALAEAHDNRYIIRFKKEQRTSFQSHVSSVTNLFTERNSNNTVLHEYDSVLTGMAAKLDAATLEKVKALPNVEFVEEDGIAYGEAVQNGAPWGLARVSHRGKLDNSNNAQYLYDPNAGAGVTVYVMDTGIKIGHVDFEGRATWGANFVSGAPNYDDHGHGTHCAGTVGSKTYGVAKKANLVAVKVLNSNNQGA</sequence>
<accession>A0A137P5Z4</accession>
<dbReference type="SUPFAM" id="SSF52743">
    <property type="entry name" value="Subtilisin-like"/>
    <property type="match status" value="1"/>
</dbReference>
<dbReference type="InterPro" id="IPR015500">
    <property type="entry name" value="Peptidase_S8_subtilisin-rel"/>
</dbReference>
<keyword evidence="10" id="KW-1185">Reference proteome</keyword>
<dbReference type="InterPro" id="IPR036852">
    <property type="entry name" value="Peptidase_S8/S53_dom_sf"/>
</dbReference>
<dbReference type="PROSITE" id="PS00137">
    <property type="entry name" value="SUBTILASE_HIS"/>
    <property type="match status" value="1"/>
</dbReference>
<dbReference type="GO" id="GO:0005615">
    <property type="term" value="C:extracellular space"/>
    <property type="evidence" value="ECO:0007669"/>
    <property type="project" value="TreeGrafter"/>
</dbReference>
<dbReference type="InterPro" id="IPR050131">
    <property type="entry name" value="Peptidase_S8_subtilisin-like"/>
</dbReference>
<dbReference type="InterPro" id="IPR022398">
    <property type="entry name" value="Peptidase_S8_His-AS"/>
</dbReference>